<dbReference type="STRING" id="1172194.WQQ_05740"/>
<dbReference type="GO" id="GO:0005737">
    <property type="term" value="C:cytoplasm"/>
    <property type="evidence" value="ECO:0007669"/>
    <property type="project" value="UniProtKB-SubCell"/>
</dbReference>
<keyword evidence="7" id="KW-1185">Reference proteome</keyword>
<reference evidence="6 7" key="1">
    <citation type="journal article" date="2012" name="J. Bacteriol.">
        <title>Genome Sequence of n-Alkane-Degrading Hydrocarboniphaga effusa Strain AP103T (ATCC BAA-332T).</title>
        <authorList>
            <person name="Chang H.K."/>
            <person name="Zylstra G.J."/>
            <person name="Chae J.C."/>
        </authorList>
    </citation>
    <scope>NUCLEOTIDE SEQUENCE [LARGE SCALE GENOMIC DNA]</scope>
    <source>
        <strain evidence="6 7">AP103</strain>
    </source>
</reference>
<comment type="caution">
    <text evidence="6">The sequence shown here is derived from an EMBL/GenBank/DDBJ whole genome shotgun (WGS) entry which is preliminary data.</text>
</comment>
<protein>
    <recommendedName>
        <fullName evidence="3">FAD assembly factor SdhE</fullName>
    </recommendedName>
</protein>
<comment type="similarity">
    <text evidence="2">Belongs to the SdhE FAD assembly factor family.</text>
</comment>
<dbReference type="OrthoDB" id="9180899at2"/>
<proteinExistence type="inferred from homology"/>
<dbReference type="InterPro" id="IPR050531">
    <property type="entry name" value="SdhE_FAD_assembly_factor"/>
</dbReference>
<evidence type="ECO:0000256" key="3">
    <source>
        <dbReference type="ARBA" id="ARBA00019418"/>
    </source>
</evidence>
<dbReference type="InterPro" id="IPR036714">
    <property type="entry name" value="SDH_sf"/>
</dbReference>
<gene>
    <name evidence="6" type="ORF">WQQ_05740</name>
</gene>
<dbReference type="GO" id="GO:0006105">
    <property type="term" value="P:succinate metabolic process"/>
    <property type="evidence" value="ECO:0007669"/>
    <property type="project" value="TreeGrafter"/>
</dbReference>
<dbReference type="AlphaFoldDB" id="I7ZFF8"/>
<keyword evidence="4" id="KW-0963">Cytoplasm</keyword>
<evidence type="ECO:0000256" key="2">
    <source>
        <dbReference type="ARBA" id="ARBA00008571"/>
    </source>
</evidence>
<accession>I7ZFF8</accession>
<dbReference type="EMBL" id="AKGD01000001">
    <property type="protein sequence ID" value="EIT70437.1"/>
    <property type="molecule type" value="Genomic_DNA"/>
</dbReference>
<comment type="subcellular location">
    <subcellularLocation>
        <location evidence="1">Cytoplasm</location>
    </subcellularLocation>
</comment>
<dbReference type="RefSeq" id="WP_007183530.1">
    <property type="nucleotide sequence ID" value="NZ_AKGD01000001.1"/>
</dbReference>
<evidence type="ECO:0000313" key="6">
    <source>
        <dbReference type="EMBL" id="EIT70437.1"/>
    </source>
</evidence>
<dbReference type="Gene3D" id="1.10.150.250">
    <property type="entry name" value="Flavinator of succinate dehydrogenase"/>
    <property type="match status" value="1"/>
</dbReference>
<dbReference type="PANTHER" id="PTHR39585:SF1">
    <property type="entry name" value="FAD ASSEMBLY FACTOR SDHE"/>
    <property type="match status" value="1"/>
</dbReference>
<dbReference type="Pfam" id="PF03937">
    <property type="entry name" value="Sdh5"/>
    <property type="match status" value="1"/>
</dbReference>
<evidence type="ECO:0000256" key="1">
    <source>
        <dbReference type="ARBA" id="ARBA00004496"/>
    </source>
</evidence>
<evidence type="ECO:0000313" key="7">
    <source>
        <dbReference type="Proteomes" id="UP000003704"/>
    </source>
</evidence>
<evidence type="ECO:0000256" key="4">
    <source>
        <dbReference type="ARBA" id="ARBA00022490"/>
    </source>
</evidence>
<sequence length="79" mass="9370">MSTANPRVRWLLRRGMKELDVVVTRYYEQHYPNVSEAEQATFVNLLETVEDPDIWSWVMDYSPVPAEYADVIERLRVHS</sequence>
<evidence type="ECO:0000256" key="5">
    <source>
        <dbReference type="ARBA" id="ARBA00023186"/>
    </source>
</evidence>
<organism evidence="6 7">
    <name type="scientific">Hydrocarboniphaga effusa AP103</name>
    <dbReference type="NCBI Taxonomy" id="1172194"/>
    <lineage>
        <taxon>Bacteria</taxon>
        <taxon>Pseudomonadati</taxon>
        <taxon>Pseudomonadota</taxon>
        <taxon>Gammaproteobacteria</taxon>
        <taxon>Nevskiales</taxon>
        <taxon>Nevskiaceae</taxon>
        <taxon>Hydrocarboniphaga</taxon>
    </lineage>
</organism>
<name>I7ZFF8_9GAMM</name>
<dbReference type="Proteomes" id="UP000003704">
    <property type="component" value="Unassembled WGS sequence"/>
</dbReference>
<dbReference type="PANTHER" id="PTHR39585">
    <property type="entry name" value="FAD ASSEMBLY FACTOR SDHE"/>
    <property type="match status" value="1"/>
</dbReference>
<dbReference type="InterPro" id="IPR005631">
    <property type="entry name" value="SDH"/>
</dbReference>
<keyword evidence="5" id="KW-0143">Chaperone</keyword>
<dbReference type="SUPFAM" id="SSF109910">
    <property type="entry name" value="YgfY-like"/>
    <property type="match status" value="1"/>
</dbReference>